<dbReference type="EMBL" id="JASCZI010272141">
    <property type="protein sequence ID" value="MED6220536.1"/>
    <property type="molecule type" value="Genomic_DNA"/>
</dbReference>
<keyword evidence="3" id="KW-1185">Reference proteome</keyword>
<comment type="caution">
    <text evidence="2">The sequence shown here is derived from an EMBL/GenBank/DDBJ whole genome shotgun (WGS) entry which is preliminary data.</text>
</comment>
<sequence>MYIKGRSSFPSSTSSKPYTIACIRRTHKSLLGGALLVHNHLSHKPPTFCLGISGYAGSPKIPRRYIPYIGAVCGDSPQRDRQWLTKSRKATGSGNAKTDSGGIQNGKPPLHNPNHGNRQSAFDRIGPSGPTPRPFGEIGSDESQIAQELRHCM</sequence>
<dbReference type="Proteomes" id="UP001341840">
    <property type="component" value="Unassembled WGS sequence"/>
</dbReference>
<proteinExistence type="predicted"/>
<organism evidence="2 3">
    <name type="scientific">Stylosanthes scabra</name>
    <dbReference type="NCBI Taxonomy" id="79078"/>
    <lineage>
        <taxon>Eukaryota</taxon>
        <taxon>Viridiplantae</taxon>
        <taxon>Streptophyta</taxon>
        <taxon>Embryophyta</taxon>
        <taxon>Tracheophyta</taxon>
        <taxon>Spermatophyta</taxon>
        <taxon>Magnoliopsida</taxon>
        <taxon>eudicotyledons</taxon>
        <taxon>Gunneridae</taxon>
        <taxon>Pentapetalae</taxon>
        <taxon>rosids</taxon>
        <taxon>fabids</taxon>
        <taxon>Fabales</taxon>
        <taxon>Fabaceae</taxon>
        <taxon>Papilionoideae</taxon>
        <taxon>50 kb inversion clade</taxon>
        <taxon>dalbergioids sensu lato</taxon>
        <taxon>Dalbergieae</taxon>
        <taxon>Pterocarpus clade</taxon>
        <taxon>Stylosanthes</taxon>
    </lineage>
</organism>
<reference evidence="2 3" key="1">
    <citation type="journal article" date="2023" name="Plants (Basel)">
        <title>Bridging the Gap: Combining Genomics and Transcriptomics Approaches to Understand Stylosanthes scabra, an Orphan Legume from the Brazilian Caatinga.</title>
        <authorList>
            <person name="Ferreira-Neto J.R.C."/>
            <person name="da Silva M.D."/>
            <person name="Binneck E."/>
            <person name="de Melo N.F."/>
            <person name="da Silva R.H."/>
            <person name="de Melo A.L.T.M."/>
            <person name="Pandolfi V."/>
            <person name="Bustamante F.O."/>
            <person name="Brasileiro-Vidal A.C."/>
            <person name="Benko-Iseppon A.M."/>
        </authorList>
    </citation>
    <scope>NUCLEOTIDE SEQUENCE [LARGE SCALE GENOMIC DNA]</scope>
    <source>
        <tissue evidence="2">Leaves</tissue>
    </source>
</reference>
<evidence type="ECO:0000313" key="2">
    <source>
        <dbReference type="EMBL" id="MED6220536.1"/>
    </source>
</evidence>
<feature type="region of interest" description="Disordered" evidence="1">
    <location>
        <begin position="77"/>
        <end position="143"/>
    </location>
</feature>
<feature type="compositionally biased region" description="Polar residues" evidence="1">
    <location>
        <begin position="90"/>
        <end position="102"/>
    </location>
</feature>
<accession>A0ABU6ZEZ6</accession>
<evidence type="ECO:0000313" key="3">
    <source>
        <dbReference type="Proteomes" id="UP001341840"/>
    </source>
</evidence>
<evidence type="ECO:0000256" key="1">
    <source>
        <dbReference type="SAM" id="MobiDB-lite"/>
    </source>
</evidence>
<gene>
    <name evidence="2" type="ORF">PIB30_045736</name>
</gene>
<name>A0ABU6ZEZ6_9FABA</name>
<protein>
    <submittedName>
        <fullName evidence="2">Uncharacterized protein</fullName>
    </submittedName>
</protein>